<evidence type="ECO:0000313" key="1">
    <source>
        <dbReference type="EMBL" id="CAI2174364.1"/>
    </source>
</evidence>
<proteinExistence type="predicted"/>
<sequence>MVSDRILEIDVFPRYSRLSKSDTVLMITRHFYMFASWIEKKESFHYNSRNNPSRFELLYRASRMHFMVNHCGIKDYTKIVGRYNTDVRNNSQGFKDTNSHGNVINIITPDVAFGAGLHCKLNADGIPTSFQVEEV</sequence>
<accession>A0A9W4SM63</accession>
<dbReference type="Proteomes" id="UP001153678">
    <property type="component" value="Unassembled WGS sequence"/>
</dbReference>
<gene>
    <name evidence="1" type="ORF">FWILDA_LOCUS6555</name>
</gene>
<protein>
    <submittedName>
        <fullName evidence="1">5290_t:CDS:1</fullName>
    </submittedName>
</protein>
<reference evidence="1" key="1">
    <citation type="submission" date="2022-08" db="EMBL/GenBank/DDBJ databases">
        <authorList>
            <person name="Kallberg Y."/>
            <person name="Tangrot J."/>
            <person name="Rosling A."/>
        </authorList>
    </citation>
    <scope>NUCLEOTIDE SEQUENCE</scope>
    <source>
        <strain evidence="1">Wild A</strain>
    </source>
</reference>
<dbReference type="AlphaFoldDB" id="A0A9W4SM63"/>
<comment type="caution">
    <text evidence="1">The sequence shown here is derived from an EMBL/GenBank/DDBJ whole genome shotgun (WGS) entry which is preliminary data.</text>
</comment>
<evidence type="ECO:0000313" key="2">
    <source>
        <dbReference type="Proteomes" id="UP001153678"/>
    </source>
</evidence>
<dbReference type="EMBL" id="CAMKVN010001201">
    <property type="protein sequence ID" value="CAI2174364.1"/>
    <property type="molecule type" value="Genomic_DNA"/>
</dbReference>
<dbReference type="OrthoDB" id="2359554at2759"/>
<keyword evidence="2" id="KW-1185">Reference proteome</keyword>
<organism evidence="1 2">
    <name type="scientific">Funneliformis geosporum</name>
    <dbReference type="NCBI Taxonomy" id="1117311"/>
    <lineage>
        <taxon>Eukaryota</taxon>
        <taxon>Fungi</taxon>
        <taxon>Fungi incertae sedis</taxon>
        <taxon>Mucoromycota</taxon>
        <taxon>Glomeromycotina</taxon>
        <taxon>Glomeromycetes</taxon>
        <taxon>Glomerales</taxon>
        <taxon>Glomeraceae</taxon>
        <taxon>Funneliformis</taxon>
    </lineage>
</organism>
<name>A0A9W4SM63_9GLOM</name>